<feature type="domain" description="CULT" evidence="13">
    <location>
        <begin position="318"/>
        <end position="425"/>
    </location>
</feature>
<evidence type="ECO:0000256" key="4">
    <source>
        <dbReference type="ARBA" id="ARBA00014394"/>
    </source>
</evidence>
<dbReference type="CDD" id="cd15777">
    <property type="entry name" value="CRBN_C_like"/>
    <property type="match status" value="1"/>
</dbReference>
<dbReference type="Gene3D" id="1.20.58.1480">
    <property type="match status" value="1"/>
</dbReference>
<evidence type="ECO:0000256" key="10">
    <source>
        <dbReference type="ARBA" id="ARBA00030079"/>
    </source>
</evidence>
<keyword evidence="7" id="KW-0862">Zinc</keyword>
<name>A0A482XE02_LAOST</name>
<evidence type="ECO:0000256" key="7">
    <source>
        <dbReference type="ARBA" id="ARBA00022833"/>
    </source>
</evidence>
<dbReference type="OrthoDB" id="267517at2759"/>
<organism evidence="14 15">
    <name type="scientific">Laodelphax striatellus</name>
    <name type="common">Small brown planthopper</name>
    <name type="synonym">Delphax striatella</name>
    <dbReference type="NCBI Taxonomy" id="195883"/>
    <lineage>
        <taxon>Eukaryota</taxon>
        <taxon>Metazoa</taxon>
        <taxon>Ecdysozoa</taxon>
        <taxon>Arthropoda</taxon>
        <taxon>Hexapoda</taxon>
        <taxon>Insecta</taxon>
        <taxon>Pterygota</taxon>
        <taxon>Neoptera</taxon>
        <taxon>Paraneoptera</taxon>
        <taxon>Hemiptera</taxon>
        <taxon>Auchenorrhyncha</taxon>
        <taxon>Fulgoroidea</taxon>
        <taxon>Delphacidae</taxon>
        <taxon>Criomorphinae</taxon>
        <taxon>Laodelphax</taxon>
    </lineage>
</organism>
<dbReference type="Gene3D" id="2.170.150.20">
    <property type="entry name" value="Peptide methionine sulfoxide reductase"/>
    <property type="match status" value="1"/>
</dbReference>
<reference evidence="14 15" key="1">
    <citation type="journal article" date="2017" name="Gigascience">
        <title>Genome sequence of the small brown planthopper, Laodelphax striatellus.</title>
        <authorList>
            <person name="Zhu J."/>
            <person name="Jiang F."/>
            <person name="Wang X."/>
            <person name="Yang P."/>
            <person name="Bao Y."/>
            <person name="Zhao W."/>
            <person name="Wang W."/>
            <person name="Lu H."/>
            <person name="Wang Q."/>
            <person name="Cui N."/>
            <person name="Li J."/>
            <person name="Chen X."/>
            <person name="Luo L."/>
            <person name="Yu J."/>
            <person name="Kang L."/>
            <person name="Cui F."/>
        </authorList>
    </citation>
    <scope>NUCLEOTIDE SEQUENCE [LARGE SCALE GENOMIC DNA]</scope>
    <source>
        <strain evidence="14">Lst14</strain>
    </source>
</reference>
<gene>
    <name evidence="14" type="ORF">LSTR_LSTR003865</name>
</gene>
<dbReference type="InterPro" id="IPR034750">
    <property type="entry name" value="CULT"/>
</dbReference>
<dbReference type="FunFam" id="2.170.150.20:FF:000005">
    <property type="entry name" value="Blast:Protein cereblon homolog"/>
    <property type="match status" value="1"/>
</dbReference>
<dbReference type="InterPro" id="IPR046336">
    <property type="entry name" value="Lon_prtase_N_sf"/>
</dbReference>
<dbReference type="InterPro" id="IPR003111">
    <property type="entry name" value="Lon_prtase_N"/>
</dbReference>
<dbReference type="GO" id="GO:0005634">
    <property type="term" value="C:nucleus"/>
    <property type="evidence" value="ECO:0007669"/>
    <property type="project" value="UniProtKB-SubCell"/>
</dbReference>
<comment type="subunit">
    <text evidence="12">Likely a component of a DCX (DDB1-CUL4-X-box) protein ligase complex. May interact with pic/DDB1.</text>
</comment>
<comment type="similarity">
    <text evidence="3">Belongs to the CRBN family.</text>
</comment>
<dbReference type="SMART" id="SM00464">
    <property type="entry name" value="LON"/>
    <property type="match status" value="1"/>
</dbReference>
<dbReference type="SMR" id="A0A482XE02"/>
<sequence>MTIYPYMGGRGSPYSWERHIGRVFDDEDDANLAEVRMQRYNIIGLDESDSSDNEENGYDTSSFDKILPSEHTYLGDDMEERRGRTVWEDNSLQAVTLLPPPSIVLVPGQVLPLSVDDQYTIRMLEYCIQERDGVFGVMVKWPVRYGELSDPDYVGTTAEIYEYSKGEVEAGVTRSMTIKAKARQRFKAYELGKTGSGHFYQAKIRILPEVVLKDALYHICPHINRCLSSKSDRFRKRGAITTRWPLWVYDQYHAPKLVERVQKLKYIKQGKDVTLPKNPTALSFWVAQNLPHKQRLMTLKLNSPIQRLRWELSVLERMHTYQCSHCNITVGSKRDVIIMSVDGPQSTYVNPNGYLHETLTLSQTINVKLNGEPSTQFSWFPGYAWITAFCAHCRSHMGWKFVAQKNDLQPKKFWGLSRRSLQMKIVPGEYNEDSVYVM</sequence>
<comment type="function">
    <text evidence="11">Substrate recognition component of a DCX (DDB1-CUL4-X-box) E3 protein ligase complex that mediates the ubiquitination and subsequent proteasomal degradation of target proteins. Has an essential role in mediating growth by negatively regulating insulin signaling. It also has a role in maintaining presynaptic function in the neuromuscular junction synapses of third-instar larvae.</text>
</comment>
<evidence type="ECO:0000256" key="8">
    <source>
        <dbReference type="ARBA" id="ARBA00022843"/>
    </source>
</evidence>
<dbReference type="Pfam" id="PF03226">
    <property type="entry name" value="Yippee-Mis18"/>
    <property type="match status" value="1"/>
</dbReference>
<dbReference type="Pfam" id="PF02190">
    <property type="entry name" value="LON_substr_bdg"/>
    <property type="match status" value="1"/>
</dbReference>
<evidence type="ECO:0000256" key="12">
    <source>
        <dbReference type="ARBA" id="ARBA00046796"/>
    </source>
</evidence>
<protein>
    <recommendedName>
        <fullName evidence="4">Protein cereblon</fullName>
    </recommendedName>
    <alternativeName>
        <fullName evidence="10">Protein ohgata</fullName>
    </alternativeName>
</protein>
<dbReference type="AlphaFoldDB" id="A0A482XE02"/>
<dbReference type="GO" id="GO:0046872">
    <property type="term" value="F:metal ion binding"/>
    <property type="evidence" value="ECO:0007669"/>
    <property type="project" value="UniProtKB-KW"/>
</dbReference>
<comment type="caution">
    <text evidence="14">The sequence shown here is derived from an EMBL/GenBank/DDBJ whole genome shotgun (WGS) entry which is preliminary data.</text>
</comment>
<dbReference type="PROSITE" id="PS51788">
    <property type="entry name" value="CULT"/>
    <property type="match status" value="1"/>
</dbReference>
<dbReference type="GO" id="GO:0016567">
    <property type="term" value="P:protein ubiquitination"/>
    <property type="evidence" value="ECO:0007669"/>
    <property type="project" value="UniProtKB-UniPathway"/>
</dbReference>
<dbReference type="Gene3D" id="2.30.130.40">
    <property type="entry name" value="LON domain-like"/>
    <property type="match status" value="1"/>
</dbReference>
<accession>A0A482XE02</accession>
<keyword evidence="5" id="KW-0479">Metal-binding</keyword>
<evidence type="ECO:0000256" key="5">
    <source>
        <dbReference type="ARBA" id="ARBA00022723"/>
    </source>
</evidence>
<dbReference type="STRING" id="195883.A0A482XE02"/>
<evidence type="ECO:0000256" key="1">
    <source>
        <dbReference type="ARBA" id="ARBA00004123"/>
    </source>
</evidence>
<dbReference type="EMBL" id="QKKF02011224">
    <property type="protein sequence ID" value="RZF44225.1"/>
    <property type="molecule type" value="Genomic_DNA"/>
</dbReference>
<evidence type="ECO:0000256" key="6">
    <source>
        <dbReference type="ARBA" id="ARBA00022786"/>
    </source>
</evidence>
<evidence type="ECO:0000256" key="11">
    <source>
        <dbReference type="ARBA" id="ARBA00046075"/>
    </source>
</evidence>
<keyword evidence="15" id="KW-1185">Reference proteome</keyword>
<comment type="pathway">
    <text evidence="2">Protein modification; protein ubiquitination.</text>
</comment>
<evidence type="ECO:0000256" key="2">
    <source>
        <dbReference type="ARBA" id="ARBA00004906"/>
    </source>
</evidence>
<keyword evidence="9" id="KW-0539">Nucleus</keyword>
<evidence type="ECO:0000256" key="9">
    <source>
        <dbReference type="ARBA" id="ARBA00023242"/>
    </source>
</evidence>
<dbReference type="InterPro" id="IPR004910">
    <property type="entry name" value="Yippee/Mis18/Cereblon"/>
</dbReference>
<dbReference type="SUPFAM" id="SSF88697">
    <property type="entry name" value="PUA domain-like"/>
    <property type="match status" value="1"/>
</dbReference>
<comment type="subcellular location">
    <subcellularLocation>
        <location evidence="1">Nucleus</location>
    </subcellularLocation>
</comment>
<evidence type="ECO:0000256" key="3">
    <source>
        <dbReference type="ARBA" id="ARBA00005293"/>
    </source>
</evidence>
<evidence type="ECO:0000313" key="15">
    <source>
        <dbReference type="Proteomes" id="UP000291343"/>
    </source>
</evidence>
<keyword evidence="8" id="KW-0832">Ubl conjugation</keyword>
<evidence type="ECO:0000313" key="14">
    <source>
        <dbReference type="EMBL" id="RZF44225.1"/>
    </source>
</evidence>
<dbReference type="UniPathway" id="UPA00143"/>
<evidence type="ECO:0000259" key="13">
    <source>
        <dbReference type="PROSITE" id="PS51788"/>
    </source>
</evidence>
<proteinExistence type="inferred from homology"/>
<dbReference type="Proteomes" id="UP000291343">
    <property type="component" value="Unassembled WGS sequence"/>
</dbReference>
<dbReference type="InterPro" id="IPR015947">
    <property type="entry name" value="PUA-like_sf"/>
</dbReference>
<dbReference type="FunCoup" id="A0A482XE02">
    <property type="interactions" value="1334"/>
</dbReference>
<keyword evidence="6" id="KW-0833">Ubl conjugation pathway</keyword>
<dbReference type="InParanoid" id="A0A482XE02"/>